<dbReference type="SMART" id="SM00355">
    <property type="entry name" value="ZnF_C2H2"/>
    <property type="match status" value="9"/>
</dbReference>
<dbReference type="InterPro" id="IPR013087">
    <property type="entry name" value="Znf_C2H2_type"/>
</dbReference>
<feature type="region of interest" description="Disordered" evidence="6">
    <location>
        <begin position="1"/>
        <end position="23"/>
    </location>
</feature>
<keyword evidence="2" id="KW-0677">Repeat</keyword>
<dbReference type="AlphaFoldDB" id="A0A8D8Q7X9"/>
<dbReference type="Gene3D" id="3.30.160.60">
    <property type="entry name" value="Classic Zinc Finger"/>
    <property type="match status" value="3"/>
</dbReference>
<evidence type="ECO:0000256" key="4">
    <source>
        <dbReference type="ARBA" id="ARBA00022833"/>
    </source>
</evidence>
<evidence type="ECO:0000256" key="2">
    <source>
        <dbReference type="ARBA" id="ARBA00022737"/>
    </source>
</evidence>
<dbReference type="InterPro" id="IPR036236">
    <property type="entry name" value="Znf_C2H2_sf"/>
</dbReference>
<keyword evidence="4" id="KW-0862">Zinc</keyword>
<dbReference type="SUPFAM" id="SSF57667">
    <property type="entry name" value="beta-beta-alpha zinc fingers"/>
    <property type="match status" value="1"/>
</dbReference>
<dbReference type="PANTHER" id="PTHR24379:SF121">
    <property type="entry name" value="C2H2-TYPE DOMAIN-CONTAINING PROTEIN"/>
    <property type="match status" value="1"/>
</dbReference>
<dbReference type="PANTHER" id="PTHR24379">
    <property type="entry name" value="KRAB AND ZINC FINGER DOMAIN-CONTAINING"/>
    <property type="match status" value="1"/>
</dbReference>
<sequence>MAEEDDVFTLPEYEESDSDNDDQDEVIEVKGDSEDEPCNRNITDTHNIVAGLNSTIVSEVNSNYCESVTSCSTGILTDTEHKLANRRIIHIDESSEESSEENDEDVFFEKENTSRKRKRENTEDEEDDSQCVSESTDIIIVSKGSGKAQKRPAPVLFSNEELKLKCEWIVGEEECNFPETSNKYDFANHVKKHTEHLKFLENGKYQCQWKGCGVVLEAHQCVFHVYYHTYHTSLKCIGENCAKRHSLKKCSYNPSKVNVIGSKETNRVCMWNNCRQSFVNMFAYEIHIAHHMDKFHEKADQNVRLPCEWKNCSPRLSANRKAMMLRHVLKHTQLKQLACPTCGDMFQTRISFKTHCYRLKKDVDLQCNLCKKFFSNESLLHNHVQNHVYTKQCHICQAMCLSASSLATHIRYKHLDGQHHLFKCNECDFKTISNYQLVAHKRTHLPTEQRPKLYCDYAGCDYSCLCKRTLYDHVKSKHEGAKYACHLCSKEYSASTILSKHLKKKHNLTFPVGTDRFRFRKDKEGNYRLQTVRYESIENEDEIHPHYNRNRASSSSDSKIPRYNLRVLTNQNENKKDVQVVLELDKRTAVDEKESESVLGD</sequence>
<feature type="compositionally biased region" description="Acidic residues" evidence="6">
    <location>
        <begin position="94"/>
        <end position="106"/>
    </location>
</feature>
<protein>
    <submittedName>
        <fullName evidence="8">Histone H4 transcription factor</fullName>
    </submittedName>
</protein>
<evidence type="ECO:0000256" key="5">
    <source>
        <dbReference type="PROSITE-ProRule" id="PRU00042"/>
    </source>
</evidence>
<dbReference type="EMBL" id="HBUF01063578">
    <property type="protein sequence ID" value="CAG6626826.1"/>
    <property type="molecule type" value="Transcribed_RNA"/>
</dbReference>
<evidence type="ECO:0000259" key="7">
    <source>
        <dbReference type="PROSITE" id="PS50157"/>
    </source>
</evidence>
<keyword evidence="3 5" id="KW-0863">Zinc-finger</keyword>
<name>A0A8D8Q7X9_9HEMI</name>
<evidence type="ECO:0000256" key="1">
    <source>
        <dbReference type="ARBA" id="ARBA00022723"/>
    </source>
</evidence>
<feature type="domain" description="C2H2-type" evidence="7">
    <location>
        <begin position="483"/>
        <end position="511"/>
    </location>
</feature>
<feature type="domain" description="C2H2-type" evidence="7">
    <location>
        <begin position="422"/>
        <end position="449"/>
    </location>
</feature>
<dbReference type="GO" id="GO:0008270">
    <property type="term" value="F:zinc ion binding"/>
    <property type="evidence" value="ECO:0007669"/>
    <property type="project" value="UniProtKB-KW"/>
</dbReference>
<reference evidence="8" key="1">
    <citation type="submission" date="2021-05" db="EMBL/GenBank/DDBJ databases">
        <authorList>
            <person name="Alioto T."/>
            <person name="Alioto T."/>
            <person name="Gomez Garrido J."/>
        </authorList>
    </citation>
    <scope>NUCLEOTIDE SEQUENCE</scope>
</reference>
<accession>A0A8D8Q7X9</accession>
<organism evidence="8">
    <name type="scientific">Cacopsylla melanoneura</name>
    <dbReference type="NCBI Taxonomy" id="428564"/>
    <lineage>
        <taxon>Eukaryota</taxon>
        <taxon>Metazoa</taxon>
        <taxon>Ecdysozoa</taxon>
        <taxon>Arthropoda</taxon>
        <taxon>Hexapoda</taxon>
        <taxon>Insecta</taxon>
        <taxon>Pterygota</taxon>
        <taxon>Neoptera</taxon>
        <taxon>Paraneoptera</taxon>
        <taxon>Hemiptera</taxon>
        <taxon>Sternorrhyncha</taxon>
        <taxon>Psylloidea</taxon>
        <taxon>Psyllidae</taxon>
        <taxon>Psyllinae</taxon>
        <taxon>Cacopsylla</taxon>
    </lineage>
</organism>
<evidence type="ECO:0000256" key="6">
    <source>
        <dbReference type="SAM" id="MobiDB-lite"/>
    </source>
</evidence>
<feature type="domain" description="C2H2-type" evidence="7">
    <location>
        <begin position="365"/>
        <end position="392"/>
    </location>
</feature>
<dbReference type="PROSITE" id="PS00028">
    <property type="entry name" value="ZINC_FINGER_C2H2_1"/>
    <property type="match status" value="3"/>
</dbReference>
<evidence type="ECO:0000313" key="8">
    <source>
        <dbReference type="EMBL" id="CAG6626826.1"/>
    </source>
</evidence>
<feature type="region of interest" description="Disordered" evidence="6">
    <location>
        <begin position="94"/>
        <end position="133"/>
    </location>
</feature>
<proteinExistence type="predicted"/>
<evidence type="ECO:0000256" key="3">
    <source>
        <dbReference type="ARBA" id="ARBA00022771"/>
    </source>
</evidence>
<keyword evidence="1" id="KW-0479">Metal-binding</keyword>
<dbReference type="PROSITE" id="PS50157">
    <property type="entry name" value="ZINC_FINGER_C2H2_2"/>
    <property type="match status" value="3"/>
</dbReference>